<reference evidence="3" key="1">
    <citation type="submission" date="2022-07" db="EMBL/GenBank/DDBJ databases">
        <title>Phylogenomic reconstructions and comparative analyses of Kickxellomycotina fungi.</title>
        <authorList>
            <person name="Reynolds N.K."/>
            <person name="Stajich J.E."/>
            <person name="Barry K."/>
            <person name="Grigoriev I.V."/>
            <person name="Crous P."/>
            <person name="Smith M.E."/>
        </authorList>
    </citation>
    <scope>NUCLEOTIDE SEQUENCE</scope>
    <source>
        <strain evidence="3">NRRL 1566</strain>
    </source>
</reference>
<comment type="caution">
    <text evidence="3">The sequence shown here is derived from an EMBL/GenBank/DDBJ whole genome shotgun (WGS) entry which is preliminary data.</text>
</comment>
<protein>
    <submittedName>
        <fullName evidence="3">Bud emergence protein 1</fullName>
    </submittedName>
</protein>
<name>A0A9W8LVW6_9FUNG</name>
<dbReference type="SUPFAM" id="SSF64268">
    <property type="entry name" value="PX domain"/>
    <property type="match status" value="1"/>
</dbReference>
<dbReference type="InterPro" id="IPR036871">
    <property type="entry name" value="PX_dom_sf"/>
</dbReference>
<dbReference type="AlphaFoldDB" id="A0A9W8LVW6"/>
<dbReference type="Proteomes" id="UP001139887">
    <property type="component" value="Unassembled WGS sequence"/>
</dbReference>
<dbReference type="SUPFAM" id="SSF54277">
    <property type="entry name" value="CAD &amp; PB1 domains"/>
    <property type="match status" value="1"/>
</dbReference>
<gene>
    <name evidence="3" type="primary">BEM1</name>
    <name evidence="3" type="ORF">IWW36_004861</name>
</gene>
<dbReference type="EMBL" id="JANBUW010000852">
    <property type="protein sequence ID" value="KAJ2845242.1"/>
    <property type="molecule type" value="Genomic_DNA"/>
</dbReference>
<evidence type="ECO:0000256" key="1">
    <source>
        <dbReference type="SAM" id="MobiDB-lite"/>
    </source>
</evidence>
<sequence length="327" mass="35419">MPSTRKASGGSLQHLLSENFPPFQPNDVLAVSVPSFICKDGAYLFQISLQFVTGERRNIYRGYDDIIYCRNQLNESFPKETSSLKLARISMHSSSMLYLNDAIAERRRAEIDEYVNGLLSMPPPVIESTVVQRLFGSRVESDHPNALSERSLQQQLLQNGFSKHGPSLSADSTGDASFALTSASSTDTAVETHHQNDGHAIFANKAKTMSCDAKVTTSSDRPGAGNQQLGHKPSMSALGGCNGTVKVKVKLGSDMVALRLPSGLTLSELKERIAMRLGSGNEAAARDRIGKILYQAPSGEAAALCDDQDWANALLETNYKPVLSIVQ</sequence>
<evidence type="ECO:0000313" key="4">
    <source>
        <dbReference type="Proteomes" id="UP001139887"/>
    </source>
</evidence>
<dbReference type="PROSITE" id="PS50195">
    <property type="entry name" value="PX"/>
    <property type="match status" value="1"/>
</dbReference>
<feature type="region of interest" description="Disordered" evidence="1">
    <location>
        <begin position="213"/>
        <end position="235"/>
    </location>
</feature>
<feature type="compositionally biased region" description="Polar residues" evidence="1">
    <location>
        <begin position="215"/>
        <end position="229"/>
    </location>
</feature>
<feature type="domain" description="PX" evidence="2">
    <location>
        <begin position="1"/>
        <end position="142"/>
    </location>
</feature>
<proteinExistence type="predicted"/>
<dbReference type="Gene3D" id="3.10.20.90">
    <property type="entry name" value="Phosphatidylinositol 3-kinase Catalytic Subunit, Chain A, domain 1"/>
    <property type="match status" value="1"/>
</dbReference>
<dbReference type="GO" id="GO:0035091">
    <property type="term" value="F:phosphatidylinositol binding"/>
    <property type="evidence" value="ECO:0007669"/>
    <property type="project" value="InterPro"/>
</dbReference>
<organism evidence="3 4">
    <name type="scientific">Coemansia brasiliensis</name>
    <dbReference type="NCBI Taxonomy" id="2650707"/>
    <lineage>
        <taxon>Eukaryota</taxon>
        <taxon>Fungi</taxon>
        <taxon>Fungi incertae sedis</taxon>
        <taxon>Zoopagomycota</taxon>
        <taxon>Kickxellomycotina</taxon>
        <taxon>Kickxellomycetes</taxon>
        <taxon>Kickxellales</taxon>
        <taxon>Kickxellaceae</taxon>
        <taxon>Coemansia</taxon>
    </lineage>
</organism>
<accession>A0A9W8LVW6</accession>
<dbReference type="Gene3D" id="3.30.1520.10">
    <property type="entry name" value="Phox-like domain"/>
    <property type="match status" value="1"/>
</dbReference>
<keyword evidence="4" id="KW-1185">Reference proteome</keyword>
<evidence type="ECO:0000259" key="2">
    <source>
        <dbReference type="PROSITE" id="PS50195"/>
    </source>
</evidence>
<dbReference type="OrthoDB" id="548867at2759"/>
<dbReference type="InterPro" id="IPR001683">
    <property type="entry name" value="PX_dom"/>
</dbReference>
<evidence type="ECO:0000313" key="3">
    <source>
        <dbReference type="EMBL" id="KAJ2845242.1"/>
    </source>
</evidence>